<dbReference type="OrthoDB" id="9806837at2"/>
<keyword evidence="1" id="KW-0808">Transferase</keyword>
<evidence type="ECO:0000256" key="1">
    <source>
        <dbReference type="ARBA" id="ARBA00022679"/>
    </source>
</evidence>
<dbReference type="InterPro" id="IPR029044">
    <property type="entry name" value="Nucleotide-diphossugar_trans"/>
</dbReference>
<dbReference type="InterPro" id="IPR034683">
    <property type="entry name" value="IspD/TarI"/>
</dbReference>
<evidence type="ECO:0000256" key="3">
    <source>
        <dbReference type="ARBA" id="ARBA00023229"/>
    </source>
</evidence>
<dbReference type="SUPFAM" id="SSF53448">
    <property type="entry name" value="Nucleotide-diphospho-sugar transferases"/>
    <property type="match status" value="1"/>
</dbReference>
<keyword evidence="3" id="KW-0414">Isoprene biosynthesis</keyword>
<protein>
    <recommendedName>
        <fullName evidence="6">2-C-methyl-D-erythritol 4-phosphate cytidylyltransferase</fullName>
    </recommendedName>
</protein>
<evidence type="ECO:0000313" key="4">
    <source>
        <dbReference type="EMBL" id="KMW24245.1"/>
    </source>
</evidence>
<dbReference type="InterPro" id="IPR050088">
    <property type="entry name" value="IspD/TarI_cytidylyltransf_bact"/>
</dbReference>
<gene>
    <name evidence="4" type="ORF">HMPREF9470_00107</name>
</gene>
<dbReference type="GeneID" id="93163590"/>
<keyword evidence="2" id="KW-0548">Nucleotidyltransferase</keyword>
<dbReference type="Pfam" id="PF01128">
    <property type="entry name" value="IspD"/>
    <property type="match status" value="1"/>
</dbReference>
<dbReference type="CDD" id="cd02516">
    <property type="entry name" value="CDP-ME_synthetase"/>
    <property type="match status" value="1"/>
</dbReference>
<dbReference type="GO" id="GO:0008299">
    <property type="term" value="P:isoprenoid biosynthetic process"/>
    <property type="evidence" value="ECO:0007669"/>
    <property type="project" value="UniProtKB-KW"/>
</dbReference>
<proteinExistence type="predicted"/>
<dbReference type="Gene3D" id="3.90.550.10">
    <property type="entry name" value="Spore Coat Polysaccharide Biosynthesis Protein SpsA, Chain A"/>
    <property type="match status" value="1"/>
</dbReference>
<dbReference type="PANTHER" id="PTHR32125">
    <property type="entry name" value="2-C-METHYL-D-ERYTHRITOL 4-PHOSPHATE CYTIDYLYLTRANSFERASE, CHLOROPLASTIC"/>
    <property type="match status" value="1"/>
</dbReference>
<dbReference type="PANTHER" id="PTHR32125:SF4">
    <property type="entry name" value="2-C-METHYL-D-ERYTHRITOL 4-PHOSPHATE CYTIDYLYLTRANSFERASE, CHLOROPLASTIC"/>
    <property type="match status" value="1"/>
</dbReference>
<dbReference type="RefSeq" id="WP_048928962.1">
    <property type="nucleotide sequence ID" value="NZ_KQ235875.1"/>
</dbReference>
<dbReference type="EMBL" id="ADLK01000001">
    <property type="protein sequence ID" value="KMW24245.1"/>
    <property type="molecule type" value="Genomic_DNA"/>
</dbReference>
<sequence>MNIALIIAGGAGHRMQQDIPKQFLNVYDKPVIIYTLEAFQKHPNIEGIEVVCLEGWHEILYAYCKQFNINKLENIVTGGENGQASIRNGINDIKKRHSDDDIVLIHDAIRPMVSEEIISDCIRVCSAHGNSISVIPCAEAMLRTVDNCSSNAQVPRDNLKRTQTPQAASLGKLLDAHKRALEQGITNSVATCTMFIELGEVLYFSLGSEKNIKLTTPEDIDIFKALLNSKRDAWMH</sequence>
<comment type="caution">
    <text evidence="4">The sequence shown here is derived from an EMBL/GenBank/DDBJ whole genome shotgun (WGS) entry which is preliminary data.</text>
</comment>
<reference evidence="4 5" key="1">
    <citation type="submission" date="2011-04" db="EMBL/GenBank/DDBJ databases">
        <title>The Genome Sequence of Clostridium citroniae WAL-19142.</title>
        <authorList>
            <consortium name="The Broad Institute Genome Sequencing Platform"/>
            <person name="Earl A."/>
            <person name="Ward D."/>
            <person name="Feldgarden M."/>
            <person name="Gevers D."/>
            <person name="Warren Y.A."/>
            <person name="Tyrrell K.L."/>
            <person name="Citron D.M."/>
            <person name="Goldstein E.J."/>
            <person name="Daigneault M."/>
            <person name="Allen-Vercoe E."/>
            <person name="Young S.K."/>
            <person name="Zeng Q."/>
            <person name="Gargeya S."/>
            <person name="Fitzgerald M."/>
            <person name="Haas B."/>
            <person name="Abouelleil A."/>
            <person name="Alvarado L."/>
            <person name="Arachchi H.M."/>
            <person name="Berlin A."/>
            <person name="Brown A."/>
            <person name="Chapman S.B."/>
            <person name="Chen Z."/>
            <person name="Dunbar C."/>
            <person name="Freedman E."/>
            <person name="Gearin G."/>
            <person name="Gellesch M."/>
            <person name="Goldberg J."/>
            <person name="Griggs A."/>
            <person name="Gujja S."/>
            <person name="Heilman E.R."/>
            <person name="Heiman D."/>
            <person name="Howarth C."/>
            <person name="Larson L."/>
            <person name="Lui A."/>
            <person name="MacDonald P.J."/>
            <person name="Mehta T."/>
            <person name="Montmayeur A."/>
            <person name="Murphy C."/>
            <person name="Neiman D."/>
            <person name="Pearson M."/>
            <person name="Priest M."/>
            <person name="Roberts A."/>
            <person name="Saif S."/>
            <person name="Shea T."/>
            <person name="Shenoy N."/>
            <person name="Sisk P."/>
            <person name="Stolte C."/>
            <person name="Sykes S."/>
            <person name="White J."/>
            <person name="Yandava C."/>
            <person name="Wortman J."/>
            <person name="Nusbaum C."/>
            <person name="Birren B."/>
        </authorList>
    </citation>
    <scope>NUCLEOTIDE SEQUENCE [LARGE SCALE GENOMIC DNA]</scope>
    <source>
        <strain evidence="4 5">WAL-19142</strain>
    </source>
</reference>
<dbReference type="PATRIC" id="fig|742734.4.peg.112"/>
<evidence type="ECO:0008006" key="6">
    <source>
        <dbReference type="Google" id="ProtNLM"/>
    </source>
</evidence>
<accession>A0A0J9F7P6</accession>
<dbReference type="AlphaFoldDB" id="A0A0J9F7P6"/>
<evidence type="ECO:0000313" key="5">
    <source>
        <dbReference type="Proteomes" id="UP000037392"/>
    </source>
</evidence>
<dbReference type="GO" id="GO:0050518">
    <property type="term" value="F:2-C-methyl-D-erythritol 4-phosphate cytidylyltransferase activity"/>
    <property type="evidence" value="ECO:0007669"/>
    <property type="project" value="TreeGrafter"/>
</dbReference>
<dbReference type="Proteomes" id="UP000037392">
    <property type="component" value="Unassembled WGS sequence"/>
</dbReference>
<name>A0A0J9F7P6_9FIRM</name>
<organism evidence="4 5">
    <name type="scientific">[Clostridium] citroniae WAL-19142</name>
    <dbReference type="NCBI Taxonomy" id="742734"/>
    <lineage>
        <taxon>Bacteria</taxon>
        <taxon>Bacillati</taxon>
        <taxon>Bacillota</taxon>
        <taxon>Clostridia</taxon>
        <taxon>Lachnospirales</taxon>
        <taxon>Lachnospiraceae</taxon>
        <taxon>Enterocloster</taxon>
    </lineage>
</organism>
<evidence type="ECO:0000256" key="2">
    <source>
        <dbReference type="ARBA" id="ARBA00022695"/>
    </source>
</evidence>